<dbReference type="CDD" id="cd07061">
    <property type="entry name" value="HP_HAP_like"/>
    <property type="match status" value="1"/>
</dbReference>
<dbReference type="InterPro" id="IPR029033">
    <property type="entry name" value="His_PPase_superfam"/>
</dbReference>
<evidence type="ECO:0000256" key="2">
    <source>
        <dbReference type="ARBA" id="ARBA00005375"/>
    </source>
</evidence>
<reference evidence="9 10" key="1">
    <citation type="journal article" date="2015" name="Nat. Commun.">
        <title>Outbred genome sequencing and CRISPR/Cas9 gene editing in butterflies.</title>
        <authorList>
            <person name="Li X."/>
            <person name="Fan D."/>
            <person name="Zhang W."/>
            <person name="Liu G."/>
            <person name="Zhang L."/>
            <person name="Zhao L."/>
            <person name="Fang X."/>
            <person name="Chen L."/>
            <person name="Dong Y."/>
            <person name="Chen Y."/>
            <person name="Ding Y."/>
            <person name="Zhao R."/>
            <person name="Feng M."/>
            <person name="Zhu Y."/>
            <person name="Feng Y."/>
            <person name="Jiang X."/>
            <person name="Zhu D."/>
            <person name="Xiang H."/>
            <person name="Feng X."/>
            <person name="Li S."/>
            <person name="Wang J."/>
            <person name="Zhang G."/>
            <person name="Kronforst M.R."/>
            <person name="Wang W."/>
        </authorList>
    </citation>
    <scope>NUCLEOTIDE SEQUENCE [LARGE SCALE GENOMIC DNA]</scope>
    <source>
        <strain evidence="9">Ya'a_city_454_Pm</strain>
        <tissue evidence="9">Whole body</tissue>
    </source>
</reference>
<feature type="signal peptide" evidence="8">
    <location>
        <begin position="1"/>
        <end position="16"/>
    </location>
</feature>
<evidence type="ECO:0000256" key="6">
    <source>
        <dbReference type="ARBA" id="ARBA00023157"/>
    </source>
</evidence>
<dbReference type="EMBL" id="KQ461108">
    <property type="protein sequence ID" value="KPJ09007.1"/>
    <property type="molecule type" value="Genomic_DNA"/>
</dbReference>
<gene>
    <name evidence="9" type="ORF">RR48_15148</name>
</gene>
<dbReference type="EC" id="3.1.3.2" evidence="3"/>
<accession>A0A194QU58</accession>
<dbReference type="FunCoup" id="A0A194QU58">
    <property type="interactions" value="538"/>
</dbReference>
<keyword evidence="10" id="KW-1185">Reference proteome</keyword>
<evidence type="ECO:0000313" key="10">
    <source>
        <dbReference type="Proteomes" id="UP000053240"/>
    </source>
</evidence>
<dbReference type="Proteomes" id="UP000053240">
    <property type="component" value="Unassembled WGS sequence"/>
</dbReference>
<dbReference type="InParanoid" id="A0A194QU58"/>
<proteinExistence type="inferred from homology"/>
<comment type="catalytic activity">
    <reaction evidence="1">
        <text>a phosphate monoester + H2O = an alcohol + phosphate</text>
        <dbReference type="Rhea" id="RHEA:15017"/>
        <dbReference type="ChEBI" id="CHEBI:15377"/>
        <dbReference type="ChEBI" id="CHEBI:30879"/>
        <dbReference type="ChEBI" id="CHEBI:43474"/>
        <dbReference type="ChEBI" id="CHEBI:67140"/>
        <dbReference type="EC" id="3.1.3.2"/>
    </reaction>
</comment>
<evidence type="ECO:0000313" key="9">
    <source>
        <dbReference type="EMBL" id="KPJ09007.1"/>
    </source>
</evidence>
<evidence type="ECO:0000256" key="3">
    <source>
        <dbReference type="ARBA" id="ARBA00012646"/>
    </source>
</evidence>
<dbReference type="InterPro" id="IPR050645">
    <property type="entry name" value="Histidine_acid_phosphatase"/>
</dbReference>
<dbReference type="InterPro" id="IPR000560">
    <property type="entry name" value="His_Pase_clade-2"/>
</dbReference>
<protein>
    <recommendedName>
        <fullName evidence="3">acid phosphatase</fullName>
        <ecNumber evidence="3">3.1.3.2</ecNumber>
    </recommendedName>
</protein>
<sequence length="361" mass="41262">MHFLYCLLFYVSSTLAQVSIKYSAVLFSSGFNISINPYPTDPLRYEAVWPYKYSELIDIGKEQHYALGKWFGERYLKASLNRCDPQMIFARSIDEDIFVKSAQIHLAGMCLPNISNNLTNAYLSQQPISITTTPVNEDEILAMKRECPDYIKLRQEYFNTKLYKDGLDCYKGLLAYLSEHTNMTVENYDDINEIYNILLVENLYNLTLPTWTQAVFPHKLEDPACHSYALSSATPSMARLLVGPLIKEIVNDMSYTMLVMSNDVVLSIYSGDDNTIGNVLTALDLFDGKCPSTTATILMELLYDNSSKDFYVRILYRNTSDMVEPYAIDIPNCGTLCKFKNFTQLYGHLISVDWEADCYEV</sequence>
<evidence type="ECO:0000256" key="1">
    <source>
        <dbReference type="ARBA" id="ARBA00000032"/>
    </source>
</evidence>
<comment type="similarity">
    <text evidence="2">Belongs to the histidine acid phosphatase family.</text>
</comment>
<dbReference type="SUPFAM" id="SSF53254">
    <property type="entry name" value="Phosphoglycerate mutase-like"/>
    <property type="match status" value="1"/>
</dbReference>
<dbReference type="Pfam" id="PF00328">
    <property type="entry name" value="His_Phos_2"/>
    <property type="match status" value="1"/>
</dbReference>
<dbReference type="STRING" id="76193.A0A194QU58"/>
<organism evidence="9 10">
    <name type="scientific">Papilio machaon</name>
    <name type="common">Old World swallowtail butterfly</name>
    <dbReference type="NCBI Taxonomy" id="76193"/>
    <lineage>
        <taxon>Eukaryota</taxon>
        <taxon>Metazoa</taxon>
        <taxon>Ecdysozoa</taxon>
        <taxon>Arthropoda</taxon>
        <taxon>Hexapoda</taxon>
        <taxon>Insecta</taxon>
        <taxon>Pterygota</taxon>
        <taxon>Neoptera</taxon>
        <taxon>Endopterygota</taxon>
        <taxon>Lepidoptera</taxon>
        <taxon>Glossata</taxon>
        <taxon>Ditrysia</taxon>
        <taxon>Papilionoidea</taxon>
        <taxon>Papilionidae</taxon>
        <taxon>Papilioninae</taxon>
        <taxon>Papilio</taxon>
    </lineage>
</organism>
<feature type="chain" id="PRO_5008264629" description="acid phosphatase" evidence="8">
    <location>
        <begin position="17"/>
        <end position="361"/>
    </location>
</feature>
<dbReference type="PANTHER" id="PTHR11567:SF211">
    <property type="entry name" value="PROSTATIC ACID PHOSPHATASE"/>
    <property type="match status" value="1"/>
</dbReference>
<name>A0A194QU58_PAPMA</name>
<keyword evidence="6" id="KW-1015">Disulfide bond</keyword>
<dbReference type="AlphaFoldDB" id="A0A194QU58"/>
<keyword evidence="5" id="KW-0378">Hydrolase</keyword>
<dbReference type="PANTHER" id="PTHR11567">
    <property type="entry name" value="ACID PHOSPHATASE-RELATED"/>
    <property type="match status" value="1"/>
</dbReference>
<evidence type="ECO:0000256" key="7">
    <source>
        <dbReference type="ARBA" id="ARBA00023180"/>
    </source>
</evidence>
<keyword evidence="7" id="KW-0325">Glycoprotein</keyword>
<evidence type="ECO:0000256" key="4">
    <source>
        <dbReference type="ARBA" id="ARBA00022729"/>
    </source>
</evidence>
<evidence type="ECO:0000256" key="5">
    <source>
        <dbReference type="ARBA" id="ARBA00022801"/>
    </source>
</evidence>
<dbReference type="GO" id="GO:0003993">
    <property type="term" value="F:acid phosphatase activity"/>
    <property type="evidence" value="ECO:0007669"/>
    <property type="project" value="UniProtKB-EC"/>
</dbReference>
<keyword evidence="4 8" id="KW-0732">Signal</keyword>
<evidence type="ECO:0000256" key="8">
    <source>
        <dbReference type="SAM" id="SignalP"/>
    </source>
</evidence>
<dbReference type="Gene3D" id="3.40.50.1240">
    <property type="entry name" value="Phosphoglycerate mutase-like"/>
    <property type="match status" value="1"/>
</dbReference>